<reference evidence="2 3" key="1">
    <citation type="submission" date="2020-08" db="EMBL/GenBank/DDBJ databases">
        <title>Sequencing the genomes of 1000 actinobacteria strains.</title>
        <authorList>
            <person name="Klenk H.-P."/>
        </authorList>
    </citation>
    <scope>NUCLEOTIDE SEQUENCE [LARGE SCALE GENOMIC DNA]</scope>
    <source>
        <strain evidence="2 3">DSM 44320</strain>
    </source>
</reference>
<dbReference type="AlphaFoldDB" id="A0A7W5YS32"/>
<keyword evidence="1" id="KW-1133">Transmembrane helix</keyword>
<sequence>MTHPTIPTPFHRLLRAETRKLFDTRSGKIMTAVLIALTLASIVGRGLTSGPRLDVLATTAGIGYGTLLPVLGILSVTGEWSHRTVLTTFALEPRRRRVLLAKCLPPLITAVVASLFAVLVAVPVTAVVADVQDVPAVWDADPLALLGWAVTGVLVVAQGLALGMLLLNAPAAIVICLAAPVLWSAVGRSGPTGSFLAEWFDLGATTGPLMDGALTGGDATRLAVSVLLCIVLPMAAGVLRVVRKEVR</sequence>
<dbReference type="EMBL" id="JACIBV010000001">
    <property type="protein sequence ID" value="MBB3731782.1"/>
    <property type="molecule type" value="Genomic_DNA"/>
</dbReference>
<dbReference type="Proteomes" id="UP000579945">
    <property type="component" value="Unassembled WGS sequence"/>
</dbReference>
<evidence type="ECO:0000256" key="1">
    <source>
        <dbReference type="SAM" id="Phobius"/>
    </source>
</evidence>
<feature type="transmembrane region" description="Helical" evidence="1">
    <location>
        <begin position="142"/>
        <end position="162"/>
    </location>
</feature>
<gene>
    <name evidence="2" type="ORF">FHR33_007642</name>
</gene>
<protein>
    <recommendedName>
        <fullName evidence="4">ABC transporter permease</fullName>
    </recommendedName>
</protein>
<name>A0A7W5YS32_9ACTN</name>
<feature type="transmembrane region" description="Helical" evidence="1">
    <location>
        <begin position="99"/>
        <end position="122"/>
    </location>
</feature>
<proteinExistence type="predicted"/>
<keyword evidence="1" id="KW-0472">Membrane</keyword>
<feature type="transmembrane region" description="Helical" evidence="1">
    <location>
        <begin position="222"/>
        <end position="242"/>
    </location>
</feature>
<dbReference type="GeneID" id="95393854"/>
<evidence type="ECO:0008006" key="4">
    <source>
        <dbReference type="Google" id="ProtNLM"/>
    </source>
</evidence>
<dbReference type="RefSeq" id="WP_183658235.1">
    <property type="nucleotide sequence ID" value="NZ_BAAAXX010000079.1"/>
</dbReference>
<feature type="transmembrane region" description="Helical" evidence="1">
    <location>
        <begin position="29"/>
        <end position="47"/>
    </location>
</feature>
<keyword evidence="1" id="KW-0812">Transmembrane</keyword>
<evidence type="ECO:0000313" key="2">
    <source>
        <dbReference type="EMBL" id="MBB3731782.1"/>
    </source>
</evidence>
<comment type="caution">
    <text evidence="2">The sequence shown here is derived from an EMBL/GenBank/DDBJ whole genome shotgun (WGS) entry which is preliminary data.</text>
</comment>
<evidence type="ECO:0000313" key="3">
    <source>
        <dbReference type="Proteomes" id="UP000579945"/>
    </source>
</evidence>
<feature type="transmembrane region" description="Helical" evidence="1">
    <location>
        <begin position="169"/>
        <end position="186"/>
    </location>
</feature>
<organism evidence="2 3">
    <name type="scientific">Nonomuraea dietziae</name>
    <dbReference type="NCBI Taxonomy" id="65515"/>
    <lineage>
        <taxon>Bacteria</taxon>
        <taxon>Bacillati</taxon>
        <taxon>Actinomycetota</taxon>
        <taxon>Actinomycetes</taxon>
        <taxon>Streptosporangiales</taxon>
        <taxon>Streptosporangiaceae</taxon>
        <taxon>Nonomuraea</taxon>
    </lineage>
</organism>
<keyword evidence="3" id="KW-1185">Reference proteome</keyword>
<feature type="transmembrane region" description="Helical" evidence="1">
    <location>
        <begin position="59"/>
        <end position="78"/>
    </location>
</feature>
<accession>A0A7W5YS32</accession>